<evidence type="ECO:0000256" key="2">
    <source>
        <dbReference type="ARBA" id="ARBA00022481"/>
    </source>
</evidence>
<dbReference type="Gene3D" id="1.20.5.110">
    <property type="match status" value="1"/>
</dbReference>
<dbReference type="AlphaFoldDB" id="A0A6A5R5S5"/>
<keyword evidence="3" id="KW-0472">Membrane</keyword>
<name>A0A6A5R5S5_AMPQU</name>
<reference evidence="11" key="1">
    <citation type="journal article" date="2020" name="Stud. Mycol.">
        <title>101 Dothideomycetes genomes: a test case for predicting lifestyles and emergence of pathogens.</title>
        <authorList>
            <person name="Haridas S."/>
            <person name="Albert R."/>
            <person name="Binder M."/>
            <person name="Bloem J."/>
            <person name="Labutti K."/>
            <person name="Salamov A."/>
            <person name="Andreopoulos B."/>
            <person name="Baker S."/>
            <person name="Barry K."/>
            <person name="Bills G."/>
            <person name="Bluhm B."/>
            <person name="Cannon C."/>
            <person name="Castanera R."/>
            <person name="Culley D."/>
            <person name="Daum C."/>
            <person name="Ezra D."/>
            <person name="Gonzalez J."/>
            <person name="Henrissat B."/>
            <person name="Kuo A."/>
            <person name="Liang C."/>
            <person name="Lipzen A."/>
            <person name="Lutzoni F."/>
            <person name="Magnuson J."/>
            <person name="Mondo S."/>
            <person name="Nolan M."/>
            <person name="Ohm R."/>
            <person name="Pangilinan J."/>
            <person name="Park H.-J."/>
            <person name="Ramirez L."/>
            <person name="Alfaro M."/>
            <person name="Sun H."/>
            <person name="Tritt A."/>
            <person name="Yoshinaga Y."/>
            <person name="Zwiers L.-H."/>
            <person name="Turgeon B."/>
            <person name="Goodwin S."/>
            <person name="Spatafora J."/>
            <person name="Crous P."/>
            <person name="Grigoriev I."/>
        </authorList>
    </citation>
    <scope>NUCLEOTIDE SEQUENCE</scope>
    <source>
        <strain evidence="11">HMLAC05119</strain>
    </source>
</reference>
<dbReference type="InterPro" id="IPR011012">
    <property type="entry name" value="Longin-like_dom_sf"/>
</dbReference>
<dbReference type="GO" id="GO:0006888">
    <property type="term" value="P:endoplasmic reticulum to Golgi vesicle-mediated transport"/>
    <property type="evidence" value="ECO:0007669"/>
    <property type="project" value="TreeGrafter"/>
</dbReference>
<gene>
    <name evidence="11" type="ORF">BDU57DRAFT_509999</name>
</gene>
<evidence type="ECO:0000313" key="12">
    <source>
        <dbReference type="Proteomes" id="UP000800096"/>
    </source>
</evidence>
<dbReference type="PANTHER" id="PTHR45806:SF1">
    <property type="entry name" value="SYNAPTOBREVIN HOMOLOG YKT6"/>
    <property type="match status" value="1"/>
</dbReference>
<dbReference type="OrthoDB" id="27923at2759"/>
<dbReference type="CDD" id="cd14824">
    <property type="entry name" value="Longin"/>
    <property type="match status" value="1"/>
</dbReference>
<evidence type="ECO:0000256" key="3">
    <source>
        <dbReference type="ARBA" id="ARBA00023136"/>
    </source>
</evidence>
<sequence>MKVVYVGIIKNDTPPAIELACERNLSSYNRFTHGAITQIMTFSGETIAQRMKPDQRKDVLDEDLPGHMVHCYAHSAGVCGIVITDLEYPKLVAHSLLSKMVDAFTSKYPRTAYASSTKTSPKLQMPELKEFLNKYQDPQQADSIAKIQKELDETKITLHETIQSVLERGEKIDDLVAKSDGLSAQSKMFYTQAKKQNSCCIVM</sequence>
<dbReference type="InterPro" id="IPR042855">
    <property type="entry name" value="V_SNARE_CC"/>
</dbReference>
<dbReference type="Proteomes" id="UP000800096">
    <property type="component" value="Unassembled WGS sequence"/>
</dbReference>
<evidence type="ECO:0000256" key="7">
    <source>
        <dbReference type="ARBA" id="ARBA00046278"/>
    </source>
</evidence>
<comment type="subcellular location">
    <subcellularLocation>
        <location evidence="7">Endomembrane system</location>
        <topology evidence="7">Lipid-anchor</topology>
        <orientation evidence="7">Cytoplasmic side</orientation>
    </subcellularLocation>
</comment>
<dbReference type="Gene3D" id="3.30.450.50">
    <property type="entry name" value="Longin domain"/>
    <property type="match status" value="1"/>
</dbReference>
<keyword evidence="2" id="KW-0488">Methylation</keyword>
<feature type="domain" description="V-SNARE coiled-coil homology" evidence="10">
    <location>
        <begin position="143"/>
        <end position="203"/>
    </location>
</feature>
<evidence type="ECO:0000256" key="8">
    <source>
        <dbReference type="PROSITE-ProRule" id="PRU00290"/>
    </source>
</evidence>
<proteinExistence type="inferred from homology"/>
<dbReference type="CDD" id="cd15867">
    <property type="entry name" value="R-SNARE_YKT6"/>
    <property type="match status" value="1"/>
</dbReference>
<evidence type="ECO:0000256" key="6">
    <source>
        <dbReference type="ARBA" id="ARBA00023289"/>
    </source>
</evidence>
<evidence type="ECO:0000256" key="1">
    <source>
        <dbReference type="ARBA" id="ARBA00008025"/>
    </source>
</evidence>
<protein>
    <submittedName>
        <fullName evidence="11">Synaptobrevin</fullName>
    </submittedName>
</protein>
<dbReference type="Pfam" id="PF13774">
    <property type="entry name" value="Longin"/>
    <property type="match status" value="1"/>
</dbReference>
<dbReference type="SUPFAM" id="SSF58038">
    <property type="entry name" value="SNARE fusion complex"/>
    <property type="match status" value="1"/>
</dbReference>
<dbReference type="SUPFAM" id="SSF64356">
    <property type="entry name" value="SNARE-like"/>
    <property type="match status" value="1"/>
</dbReference>
<keyword evidence="4" id="KW-0564">Palmitate</keyword>
<dbReference type="Pfam" id="PF00957">
    <property type="entry name" value="Synaptobrevin"/>
    <property type="match status" value="1"/>
</dbReference>
<keyword evidence="5" id="KW-0449">Lipoprotein</keyword>
<evidence type="ECO:0000313" key="11">
    <source>
        <dbReference type="EMBL" id="KAF1921267.1"/>
    </source>
</evidence>
<dbReference type="GO" id="GO:0005794">
    <property type="term" value="C:Golgi apparatus"/>
    <property type="evidence" value="ECO:0007669"/>
    <property type="project" value="TreeGrafter"/>
</dbReference>
<feature type="domain" description="Longin" evidence="9">
    <location>
        <begin position="7"/>
        <end position="132"/>
    </location>
</feature>
<dbReference type="PROSITE" id="PS50892">
    <property type="entry name" value="V_SNARE"/>
    <property type="match status" value="1"/>
</dbReference>
<evidence type="ECO:0000256" key="5">
    <source>
        <dbReference type="ARBA" id="ARBA00023288"/>
    </source>
</evidence>
<comment type="similarity">
    <text evidence="1">Belongs to the synaptobrevin family.</text>
</comment>
<dbReference type="PANTHER" id="PTHR45806">
    <property type="entry name" value="SYNAPTOBREVIN HOMOLOG YKT6"/>
    <property type="match status" value="1"/>
</dbReference>
<dbReference type="InterPro" id="IPR045848">
    <property type="entry name" value="R-SNARE_YKT6"/>
</dbReference>
<dbReference type="GO" id="GO:0005484">
    <property type="term" value="F:SNAP receptor activity"/>
    <property type="evidence" value="ECO:0007669"/>
    <property type="project" value="TreeGrafter"/>
</dbReference>
<dbReference type="PROSITE" id="PS50859">
    <property type="entry name" value="LONGIN"/>
    <property type="match status" value="1"/>
</dbReference>
<accession>A0A6A5R5S5</accession>
<evidence type="ECO:0000259" key="9">
    <source>
        <dbReference type="PROSITE" id="PS50859"/>
    </source>
</evidence>
<keyword evidence="6" id="KW-0636">Prenylation</keyword>
<keyword evidence="12" id="KW-1185">Reference proteome</keyword>
<organism evidence="11 12">
    <name type="scientific">Ampelomyces quisqualis</name>
    <name type="common">Powdery mildew agent</name>
    <dbReference type="NCBI Taxonomy" id="50730"/>
    <lineage>
        <taxon>Eukaryota</taxon>
        <taxon>Fungi</taxon>
        <taxon>Dikarya</taxon>
        <taxon>Ascomycota</taxon>
        <taxon>Pezizomycotina</taxon>
        <taxon>Dothideomycetes</taxon>
        <taxon>Pleosporomycetidae</taxon>
        <taxon>Pleosporales</taxon>
        <taxon>Pleosporineae</taxon>
        <taxon>Phaeosphaeriaceae</taxon>
        <taxon>Ampelomyces</taxon>
    </lineage>
</organism>
<dbReference type="InterPro" id="IPR010908">
    <property type="entry name" value="Longin_dom"/>
</dbReference>
<evidence type="ECO:0000259" key="10">
    <source>
        <dbReference type="PROSITE" id="PS50892"/>
    </source>
</evidence>
<dbReference type="EMBL" id="ML979132">
    <property type="protein sequence ID" value="KAF1921267.1"/>
    <property type="molecule type" value="Genomic_DNA"/>
</dbReference>
<dbReference type="SMART" id="SM01270">
    <property type="entry name" value="Longin"/>
    <property type="match status" value="1"/>
</dbReference>
<evidence type="ECO:0000256" key="4">
    <source>
        <dbReference type="ARBA" id="ARBA00023139"/>
    </source>
</evidence>
<keyword evidence="8" id="KW-0175">Coiled coil</keyword>